<reference evidence="1 2" key="1">
    <citation type="submission" date="2016-01" db="EMBL/GenBank/DDBJ databases">
        <title>Genome Sequences of Twelve Sporeforming Bacillus Species Isolated from Foods.</title>
        <authorList>
            <person name="Berendsen E.M."/>
            <person name="Wells-Bennik M.H."/>
            <person name="Krawcyk A.O."/>
            <person name="De Jong A."/>
            <person name="Holsappel S."/>
            <person name="Eijlander R.T."/>
            <person name="Kuipers O.P."/>
        </authorList>
    </citation>
    <scope>NUCLEOTIDE SEQUENCE [LARGE SCALE GENOMIC DNA]</scope>
    <source>
        <strain evidence="1 2">B4102</strain>
    </source>
</reference>
<accession>A0A150KMI9</accession>
<organism evidence="1 2">
    <name type="scientific">Heyndrickxia sporothermodurans</name>
    <dbReference type="NCBI Taxonomy" id="46224"/>
    <lineage>
        <taxon>Bacteria</taxon>
        <taxon>Bacillati</taxon>
        <taxon>Bacillota</taxon>
        <taxon>Bacilli</taxon>
        <taxon>Bacillales</taxon>
        <taxon>Bacillaceae</taxon>
        <taxon>Heyndrickxia</taxon>
    </lineage>
</organism>
<keyword evidence="2" id="KW-1185">Reference proteome</keyword>
<dbReference type="STRING" id="46224.B4102_0916"/>
<dbReference type="PATRIC" id="fig|46224.3.peg.4325"/>
<dbReference type="Proteomes" id="UP000075666">
    <property type="component" value="Unassembled WGS sequence"/>
</dbReference>
<gene>
    <name evidence="1" type="ORF">B4102_0916</name>
</gene>
<sequence>MQIDIMDEWLKMYRRMPDIYRFSAWTVKNVEEKVNANRYYG</sequence>
<proteinExistence type="predicted"/>
<protein>
    <submittedName>
        <fullName evidence="1">Uncharacterized protein</fullName>
    </submittedName>
</protein>
<evidence type="ECO:0000313" key="1">
    <source>
        <dbReference type="EMBL" id="KYC97261.1"/>
    </source>
</evidence>
<comment type="caution">
    <text evidence="1">The sequence shown here is derived from an EMBL/GenBank/DDBJ whole genome shotgun (WGS) entry which is preliminary data.</text>
</comment>
<name>A0A150KMI9_9BACI</name>
<dbReference type="AlphaFoldDB" id="A0A150KMI9"/>
<dbReference type="EMBL" id="LQYN01000086">
    <property type="protein sequence ID" value="KYC97261.1"/>
    <property type="molecule type" value="Genomic_DNA"/>
</dbReference>
<evidence type="ECO:0000313" key="2">
    <source>
        <dbReference type="Proteomes" id="UP000075666"/>
    </source>
</evidence>